<dbReference type="InterPro" id="IPR041489">
    <property type="entry name" value="PDZ_6"/>
</dbReference>
<feature type="transmembrane region" description="Helical" evidence="1">
    <location>
        <begin position="212"/>
        <end position="231"/>
    </location>
</feature>
<dbReference type="AlphaFoldDB" id="A0A0M9DDG1"/>
<keyword evidence="4" id="KW-1185">Reference proteome</keyword>
<evidence type="ECO:0000313" key="3">
    <source>
        <dbReference type="EMBL" id="KOY76754.1"/>
    </source>
</evidence>
<feature type="transmembrane region" description="Helical" evidence="1">
    <location>
        <begin position="52"/>
        <end position="70"/>
    </location>
</feature>
<accession>A0A0M9DDG1</accession>
<dbReference type="InterPro" id="IPR001478">
    <property type="entry name" value="PDZ"/>
</dbReference>
<feature type="transmembrane region" description="Helical" evidence="1">
    <location>
        <begin position="6"/>
        <end position="25"/>
    </location>
</feature>
<evidence type="ECO:0000256" key="1">
    <source>
        <dbReference type="SAM" id="Phobius"/>
    </source>
</evidence>
<comment type="caution">
    <text evidence="3">The sequence shown here is derived from an EMBL/GenBank/DDBJ whole genome shotgun (WGS) entry which is preliminary data.</text>
</comment>
<sequence>MNNLWMTLLIFIQPVLWLGILRNYIIYRKRIKRERNDFNTSISPNDFEMKHFWLSFIVLGIVGSIISMVLGIYLSLPWIIIYEALLLINLIIIPGQFFTVLNLVIATALTFVTYKFDLFTYINTEGINTSSTSLSNALLLLVTVFFVSALYMKMFLGNYQSPKIFKNQRGNKVAGYLNKEFAVLPIAVLIPGDQIHALISWWPVFSMGQHEFTIFILPVLIGIRFTIFKSMPKEFFKKLSNRLLWLTCLGIILVVATYLLNGIDNIELISMAVMAVLYLLVLIRTKRKDNKKAKWFSDAVNGLRVIAVRKDTPAEKMGVEMGDLIVEVNNIKVSTEDDFYKATLTSPTFCRLKVLNREDRIKIMESAIYSDSPNELGVVVIKEK</sequence>
<keyword evidence="1" id="KW-0812">Transmembrane</keyword>
<dbReference type="SUPFAM" id="SSF50156">
    <property type="entry name" value="PDZ domain-like"/>
    <property type="match status" value="1"/>
</dbReference>
<feature type="transmembrane region" description="Helical" evidence="1">
    <location>
        <begin position="100"/>
        <end position="122"/>
    </location>
</feature>
<protein>
    <recommendedName>
        <fullName evidence="2">PDZ domain-containing protein</fullName>
    </recommendedName>
</protein>
<name>A0A0M9DDG1_9LACO</name>
<proteinExistence type="predicted"/>
<dbReference type="RefSeq" id="WP_053791555.1">
    <property type="nucleotide sequence ID" value="NZ_JXCY01000004.1"/>
</dbReference>
<keyword evidence="1" id="KW-0472">Membrane</keyword>
<reference evidence="3 4" key="1">
    <citation type="journal article" date="2015" name="Genome Biol. Evol.">
        <title>Functionally Structured Genomes in Lactobacillus kunkeei Colonizing the Honey Crop and Food Products of Honeybees and Stingless Bees.</title>
        <authorList>
            <person name="Tamarit D."/>
            <person name="Ellegaard K.M."/>
            <person name="Wikander J."/>
            <person name="Olofsson T."/>
            <person name="Vasquez A."/>
            <person name="Andersson S.G."/>
        </authorList>
    </citation>
    <scope>NUCLEOTIDE SEQUENCE [LARGE SCALE GENOMIC DNA]</scope>
    <source>
        <strain evidence="3 4">LAko</strain>
    </source>
</reference>
<feature type="transmembrane region" description="Helical" evidence="1">
    <location>
        <begin position="173"/>
        <end position="192"/>
    </location>
</feature>
<organism evidence="3 4">
    <name type="scientific">Apilactobacillus kunkeei</name>
    <dbReference type="NCBI Taxonomy" id="148814"/>
    <lineage>
        <taxon>Bacteria</taxon>
        <taxon>Bacillati</taxon>
        <taxon>Bacillota</taxon>
        <taxon>Bacilli</taxon>
        <taxon>Lactobacillales</taxon>
        <taxon>Lactobacillaceae</taxon>
        <taxon>Apilactobacillus</taxon>
    </lineage>
</organism>
<feature type="transmembrane region" description="Helical" evidence="1">
    <location>
        <begin position="266"/>
        <end position="283"/>
    </location>
</feature>
<feature type="transmembrane region" description="Helical" evidence="1">
    <location>
        <begin position="243"/>
        <end position="260"/>
    </location>
</feature>
<dbReference type="Proteomes" id="UP000037778">
    <property type="component" value="Unassembled WGS sequence"/>
</dbReference>
<dbReference type="SMART" id="SM00228">
    <property type="entry name" value="PDZ"/>
    <property type="match status" value="1"/>
</dbReference>
<dbReference type="InterPro" id="IPR036034">
    <property type="entry name" value="PDZ_sf"/>
</dbReference>
<feature type="transmembrane region" description="Helical" evidence="1">
    <location>
        <begin position="134"/>
        <end position="152"/>
    </location>
</feature>
<dbReference type="EMBL" id="JXCY01000004">
    <property type="protein sequence ID" value="KOY76754.1"/>
    <property type="molecule type" value="Genomic_DNA"/>
</dbReference>
<gene>
    <name evidence="3" type="ORF">RZ71_12070</name>
</gene>
<evidence type="ECO:0000259" key="2">
    <source>
        <dbReference type="SMART" id="SM00228"/>
    </source>
</evidence>
<dbReference type="Pfam" id="PF17820">
    <property type="entry name" value="PDZ_6"/>
    <property type="match status" value="1"/>
</dbReference>
<keyword evidence="1" id="KW-1133">Transmembrane helix</keyword>
<dbReference type="PATRIC" id="fig|148814.8.peg.402"/>
<evidence type="ECO:0000313" key="4">
    <source>
        <dbReference type="Proteomes" id="UP000037778"/>
    </source>
</evidence>
<feature type="transmembrane region" description="Helical" evidence="1">
    <location>
        <begin position="76"/>
        <end position="93"/>
    </location>
</feature>
<dbReference type="Gene3D" id="2.30.42.10">
    <property type="match status" value="1"/>
</dbReference>
<feature type="domain" description="PDZ" evidence="2">
    <location>
        <begin position="277"/>
        <end position="358"/>
    </location>
</feature>